<gene>
    <name evidence="1" type="ORF">Ari01nite_90860</name>
</gene>
<keyword evidence="2" id="KW-1185">Reference proteome</keyword>
<dbReference type="Gene3D" id="3.40.50.150">
    <property type="entry name" value="Vaccinia Virus protein VP39"/>
    <property type="match status" value="1"/>
</dbReference>
<evidence type="ECO:0008006" key="3">
    <source>
        <dbReference type="Google" id="ProtNLM"/>
    </source>
</evidence>
<dbReference type="AlphaFoldDB" id="A0A919KCZ4"/>
<dbReference type="EMBL" id="BOMV01000107">
    <property type="protein sequence ID" value="GIF01622.1"/>
    <property type="molecule type" value="Genomic_DNA"/>
</dbReference>
<dbReference type="Proteomes" id="UP000636960">
    <property type="component" value="Unassembled WGS sequence"/>
</dbReference>
<evidence type="ECO:0000313" key="2">
    <source>
        <dbReference type="Proteomes" id="UP000636960"/>
    </source>
</evidence>
<name>A0A919KCZ4_9ACTN</name>
<dbReference type="Pfam" id="PF04672">
    <property type="entry name" value="Methyltransf_19"/>
    <property type="match status" value="1"/>
</dbReference>
<accession>A0A919KCZ4</accession>
<dbReference type="RefSeq" id="WP_203790430.1">
    <property type="nucleotide sequence ID" value="NZ_BOMV01000107.1"/>
</dbReference>
<proteinExistence type="predicted"/>
<protein>
    <recommendedName>
        <fullName evidence="3">S-adenosyl methyltransferase</fullName>
    </recommendedName>
</protein>
<dbReference type="CDD" id="cd02440">
    <property type="entry name" value="AdoMet_MTases"/>
    <property type="match status" value="1"/>
</dbReference>
<dbReference type="InterPro" id="IPR006764">
    <property type="entry name" value="SAM_dep_MeTrfase_SAV2177_type"/>
</dbReference>
<dbReference type="InterPro" id="IPR029063">
    <property type="entry name" value="SAM-dependent_MTases_sf"/>
</dbReference>
<sequence length="278" mass="30785">MTDQPDPINPDIPNVARIWDYQLGGKDNYQADRDAAEQLNKMCLEVGAPDGRMVAGENRAFLQRAVHHLATQAHIDQFLDLGSGLPTRHNVHEVAQQANPHARTVYVDYDPLVLAYGRALLADGRTTVITGDVREPETILHNKELRGLLDLQRPVAVLLVAMLHLIPDDGEAEAIVARIREALPPGSYLVLTHTTSEHRPEAAVALAAEFERLKVTTPLVPRTFHQIRRFFDGFDLLEPGLVSPPRWRPHTPVAPKDDSRWMYAGVGRISPAGGGARQ</sequence>
<dbReference type="PIRSF" id="PIRSF017393">
    <property type="entry name" value="MTase_SAV2177"/>
    <property type="match status" value="1"/>
</dbReference>
<dbReference type="SUPFAM" id="SSF53335">
    <property type="entry name" value="S-adenosyl-L-methionine-dependent methyltransferases"/>
    <property type="match status" value="1"/>
</dbReference>
<evidence type="ECO:0000313" key="1">
    <source>
        <dbReference type="EMBL" id="GIF01622.1"/>
    </source>
</evidence>
<reference evidence="1" key="1">
    <citation type="submission" date="2021-01" db="EMBL/GenBank/DDBJ databases">
        <title>Whole genome shotgun sequence of Actinoplanes rishiriensis NBRC 108556.</title>
        <authorList>
            <person name="Komaki H."/>
            <person name="Tamura T."/>
        </authorList>
    </citation>
    <scope>NUCLEOTIDE SEQUENCE</scope>
    <source>
        <strain evidence="1">NBRC 108556</strain>
    </source>
</reference>
<comment type="caution">
    <text evidence="1">The sequence shown here is derived from an EMBL/GenBank/DDBJ whole genome shotgun (WGS) entry which is preliminary data.</text>
</comment>
<organism evidence="1 2">
    <name type="scientific">Paractinoplanes rishiriensis</name>
    <dbReference type="NCBI Taxonomy" id="1050105"/>
    <lineage>
        <taxon>Bacteria</taxon>
        <taxon>Bacillati</taxon>
        <taxon>Actinomycetota</taxon>
        <taxon>Actinomycetes</taxon>
        <taxon>Micromonosporales</taxon>
        <taxon>Micromonosporaceae</taxon>
        <taxon>Paractinoplanes</taxon>
    </lineage>
</organism>